<evidence type="ECO:0000313" key="2">
    <source>
        <dbReference type="EMBL" id="MBW0473614.1"/>
    </source>
</evidence>
<dbReference type="EMBL" id="AVOT02003464">
    <property type="protein sequence ID" value="MBW0473614.1"/>
    <property type="molecule type" value="Genomic_DNA"/>
</dbReference>
<keyword evidence="3" id="KW-1185">Reference proteome</keyword>
<feature type="region of interest" description="Disordered" evidence="1">
    <location>
        <begin position="1"/>
        <end position="26"/>
    </location>
</feature>
<organism evidence="2 3">
    <name type="scientific">Austropuccinia psidii MF-1</name>
    <dbReference type="NCBI Taxonomy" id="1389203"/>
    <lineage>
        <taxon>Eukaryota</taxon>
        <taxon>Fungi</taxon>
        <taxon>Dikarya</taxon>
        <taxon>Basidiomycota</taxon>
        <taxon>Pucciniomycotina</taxon>
        <taxon>Pucciniomycetes</taxon>
        <taxon>Pucciniales</taxon>
        <taxon>Sphaerophragmiaceae</taxon>
        <taxon>Austropuccinia</taxon>
    </lineage>
</organism>
<comment type="caution">
    <text evidence="2">The sequence shown here is derived from an EMBL/GenBank/DDBJ whole genome shotgun (WGS) entry which is preliminary data.</text>
</comment>
<reference evidence="2" key="1">
    <citation type="submission" date="2021-03" db="EMBL/GenBank/DDBJ databases">
        <title>Draft genome sequence of rust myrtle Austropuccinia psidii MF-1, a brazilian biotype.</title>
        <authorList>
            <person name="Quecine M.C."/>
            <person name="Pachon D.M.R."/>
            <person name="Bonatelli M.L."/>
            <person name="Correr F.H."/>
            <person name="Franceschini L.M."/>
            <person name="Leite T.F."/>
            <person name="Margarido G.R.A."/>
            <person name="Almeida C.A."/>
            <person name="Ferrarezi J.A."/>
            <person name="Labate C.A."/>
        </authorList>
    </citation>
    <scope>NUCLEOTIDE SEQUENCE</scope>
    <source>
        <strain evidence="2">MF-1</strain>
    </source>
</reference>
<evidence type="ECO:0000313" key="3">
    <source>
        <dbReference type="Proteomes" id="UP000765509"/>
    </source>
</evidence>
<feature type="compositionally biased region" description="Low complexity" evidence="1">
    <location>
        <begin position="1"/>
        <end position="10"/>
    </location>
</feature>
<gene>
    <name evidence="2" type="ORF">O181_013329</name>
</gene>
<accession>A0A9Q3BY05</accession>
<dbReference type="AlphaFoldDB" id="A0A9Q3BY05"/>
<name>A0A9Q3BY05_9BASI</name>
<feature type="region of interest" description="Disordered" evidence="1">
    <location>
        <begin position="54"/>
        <end position="84"/>
    </location>
</feature>
<protein>
    <submittedName>
        <fullName evidence="2">Uncharacterized protein</fullName>
    </submittedName>
</protein>
<sequence>MAWIAKAIPGPGKGGPSKNRKEGPPLLIGSKGMFQSQVVPSTPRNFQPVLSTIPSSIPPPSPNPSASRPAIVSPAKPSHIPQPRNYPMVSYQQLQLVASCSRRKEELLPFPFPSAQVFQKREHWTIPVTR</sequence>
<dbReference type="Proteomes" id="UP000765509">
    <property type="component" value="Unassembled WGS sequence"/>
</dbReference>
<proteinExistence type="predicted"/>
<evidence type="ECO:0000256" key="1">
    <source>
        <dbReference type="SAM" id="MobiDB-lite"/>
    </source>
</evidence>